<keyword evidence="3" id="KW-1185">Reference proteome</keyword>
<keyword evidence="1" id="KW-0472">Membrane</keyword>
<dbReference type="AlphaFoldDB" id="A0A239KD06"/>
<feature type="transmembrane region" description="Helical" evidence="1">
    <location>
        <begin position="351"/>
        <end position="370"/>
    </location>
</feature>
<reference evidence="2 3" key="1">
    <citation type="submission" date="2017-06" db="EMBL/GenBank/DDBJ databases">
        <authorList>
            <person name="Kim H.J."/>
            <person name="Triplett B.A."/>
        </authorList>
    </citation>
    <scope>NUCLEOTIDE SEQUENCE [LARGE SCALE GENOMIC DNA]</scope>
    <source>
        <strain evidence="2 3">DSM 19307</strain>
    </source>
</reference>
<proteinExistence type="predicted"/>
<feature type="transmembrane region" description="Helical" evidence="1">
    <location>
        <begin position="149"/>
        <end position="171"/>
    </location>
</feature>
<feature type="transmembrane region" description="Helical" evidence="1">
    <location>
        <begin position="58"/>
        <end position="77"/>
    </location>
</feature>
<feature type="transmembrane region" description="Helical" evidence="1">
    <location>
        <begin position="7"/>
        <end position="27"/>
    </location>
</feature>
<feature type="transmembrane region" description="Helical" evidence="1">
    <location>
        <begin position="318"/>
        <end position="342"/>
    </location>
</feature>
<keyword evidence="1" id="KW-1133">Transmembrane helix</keyword>
<evidence type="ECO:0000256" key="1">
    <source>
        <dbReference type="SAM" id="Phobius"/>
    </source>
</evidence>
<evidence type="ECO:0000313" key="3">
    <source>
        <dbReference type="Proteomes" id="UP000198393"/>
    </source>
</evidence>
<feature type="transmembrane region" description="Helical" evidence="1">
    <location>
        <begin position="192"/>
        <end position="219"/>
    </location>
</feature>
<sequence length="432" mass="50141">MPRQHNTGYYTFLVVFLLAIFSIGNWIERYHTLSLLLAYSSAFLGYIFLQLKNENSNLLLGTGILIRVLLFLSLPSLSDDLYRFIWDGTLLNNDIHPFSQLPGYYLDQNIPGLDQELFNKLNSQNYFTVYPPLNQFIFWLSVTVADSDWLVSANVIRLFLFAADFGSFYFLKKLLIHYKKPQKLAFWYWLNPLVILEFTGNLHFEGLVIFFLLAGIYFYEKNKNWHSATGLGLAIGTKLLPLIYLPFLFLKGLKEKKWIISIMAGIIGMATLLPLLDETFIQAMSQSLDLYFRSFEFNASIYFMAREVGYWIYGYNNIALIGPTLSIICFLSILSISAIAYFKKWSIPKSFLFVLTVYLLFATTVHPWYILPLTAFGLLSGYWYPIVWSFLIFLTYAGYTKDGFELPMYIVVVEYLVVMIVILLELRFHSND</sequence>
<evidence type="ECO:0000313" key="2">
    <source>
        <dbReference type="EMBL" id="SNT16227.1"/>
    </source>
</evidence>
<feature type="transmembrane region" description="Helical" evidence="1">
    <location>
        <begin position="382"/>
        <end position="399"/>
    </location>
</feature>
<feature type="transmembrane region" description="Helical" evidence="1">
    <location>
        <begin position="33"/>
        <end position="51"/>
    </location>
</feature>
<dbReference type="OrthoDB" id="1491846at2"/>
<feature type="transmembrane region" description="Helical" evidence="1">
    <location>
        <begin position="406"/>
        <end position="424"/>
    </location>
</feature>
<feature type="transmembrane region" description="Helical" evidence="1">
    <location>
        <begin position="231"/>
        <end position="250"/>
    </location>
</feature>
<dbReference type="Pfam" id="PF26314">
    <property type="entry name" value="MptA_B_family"/>
    <property type="match status" value="1"/>
</dbReference>
<gene>
    <name evidence="2" type="ORF">SAMN05421640_2587</name>
</gene>
<accession>A0A239KD06</accession>
<evidence type="ECO:0008006" key="4">
    <source>
        <dbReference type="Google" id="ProtNLM"/>
    </source>
</evidence>
<organism evidence="2 3">
    <name type="scientific">Ekhidna lutea</name>
    <dbReference type="NCBI Taxonomy" id="447679"/>
    <lineage>
        <taxon>Bacteria</taxon>
        <taxon>Pseudomonadati</taxon>
        <taxon>Bacteroidota</taxon>
        <taxon>Cytophagia</taxon>
        <taxon>Cytophagales</taxon>
        <taxon>Reichenbachiellaceae</taxon>
        <taxon>Ekhidna</taxon>
    </lineage>
</organism>
<protein>
    <recommendedName>
        <fullName evidence="4">Mannosyltransferase related to Gpi18</fullName>
    </recommendedName>
</protein>
<dbReference type="Proteomes" id="UP000198393">
    <property type="component" value="Unassembled WGS sequence"/>
</dbReference>
<keyword evidence="1" id="KW-0812">Transmembrane</keyword>
<dbReference type="RefSeq" id="WP_089357284.1">
    <property type="nucleotide sequence ID" value="NZ_FZPD01000004.1"/>
</dbReference>
<feature type="transmembrane region" description="Helical" evidence="1">
    <location>
        <begin position="257"/>
        <end position="276"/>
    </location>
</feature>
<name>A0A239KD06_EKHLU</name>
<dbReference type="EMBL" id="FZPD01000004">
    <property type="protein sequence ID" value="SNT16227.1"/>
    <property type="molecule type" value="Genomic_DNA"/>
</dbReference>